<dbReference type="SMART" id="SM00530">
    <property type="entry name" value="HTH_XRE"/>
    <property type="match status" value="1"/>
</dbReference>
<proteinExistence type="predicted"/>
<evidence type="ECO:0000313" key="2">
    <source>
        <dbReference type="EMBL" id="RYB03741.1"/>
    </source>
</evidence>
<comment type="caution">
    <text evidence="2">The sequence shown here is derived from an EMBL/GenBank/DDBJ whole genome shotgun (WGS) entry which is preliminary data.</text>
</comment>
<evidence type="ECO:0000259" key="1">
    <source>
        <dbReference type="PROSITE" id="PS50943"/>
    </source>
</evidence>
<dbReference type="Gene3D" id="2.10.109.10">
    <property type="entry name" value="Umud Fragment, subunit A"/>
    <property type="match status" value="1"/>
</dbReference>
<dbReference type="EMBL" id="QYBC01000013">
    <property type="protein sequence ID" value="RYB03741.1"/>
    <property type="molecule type" value="Genomic_DNA"/>
</dbReference>
<dbReference type="Pfam" id="PF13560">
    <property type="entry name" value="HTH_31"/>
    <property type="match status" value="1"/>
</dbReference>
<dbReference type="SUPFAM" id="SSF47413">
    <property type="entry name" value="lambda repressor-like DNA-binding domains"/>
    <property type="match status" value="1"/>
</dbReference>
<keyword evidence="3" id="KW-1185">Reference proteome</keyword>
<dbReference type="CDD" id="cd00093">
    <property type="entry name" value="HTH_XRE"/>
    <property type="match status" value="1"/>
</dbReference>
<dbReference type="InterPro" id="IPR010982">
    <property type="entry name" value="Lambda_DNA-bd_dom_sf"/>
</dbReference>
<name>A0A4Q2RAG6_9HYPH</name>
<sequence length="189" mass="20458">MANNLRQLREGRGWTQDEAAAALGTTRNQYAKLEGGSRRLSDKWIKLAGEAYGVDPGDVVTERAGSVPIAGYVGAGTEMHFYAETQGPLDEAPAPEDGTPETVAAEVRGESLGPLFNGWRVYFDDRREPVTDDLVGRLCVVGLADGRVLVKQLLRGRMEGRFALHGQFGEPVLDADVLWAAKVKSMMPG</sequence>
<organism evidence="2 3">
    <name type="scientific">Lichenibacterium ramalinae</name>
    <dbReference type="NCBI Taxonomy" id="2316527"/>
    <lineage>
        <taxon>Bacteria</taxon>
        <taxon>Pseudomonadati</taxon>
        <taxon>Pseudomonadota</taxon>
        <taxon>Alphaproteobacteria</taxon>
        <taxon>Hyphomicrobiales</taxon>
        <taxon>Lichenihabitantaceae</taxon>
        <taxon>Lichenibacterium</taxon>
    </lineage>
</organism>
<dbReference type="SUPFAM" id="SSF51306">
    <property type="entry name" value="LexA/Signal peptidase"/>
    <property type="match status" value="1"/>
</dbReference>
<dbReference type="AlphaFoldDB" id="A0A4Q2RAG6"/>
<dbReference type="OrthoDB" id="7363968at2"/>
<dbReference type="GO" id="GO:0003677">
    <property type="term" value="F:DNA binding"/>
    <property type="evidence" value="ECO:0007669"/>
    <property type="project" value="InterPro"/>
</dbReference>
<dbReference type="InterPro" id="IPR001387">
    <property type="entry name" value="Cro/C1-type_HTH"/>
</dbReference>
<dbReference type="Proteomes" id="UP000289411">
    <property type="component" value="Unassembled WGS sequence"/>
</dbReference>
<protein>
    <submittedName>
        <fullName evidence="2">XRE family transcriptional regulator</fullName>
    </submittedName>
</protein>
<reference evidence="2 3" key="1">
    <citation type="submission" date="2018-09" db="EMBL/GenBank/DDBJ databases">
        <authorList>
            <person name="Grouzdev D.S."/>
            <person name="Krutkina M.S."/>
        </authorList>
    </citation>
    <scope>NUCLEOTIDE SEQUENCE [LARGE SCALE GENOMIC DNA]</scope>
    <source>
        <strain evidence="2 3">RmlP001</strain>
    </source>
</reference>
<dbReference type="Gene3D" id="1.10.260.40">
    <property type="entry name" value="lambda repressor-like DNA-binding domains"/>
    <property type="match status" value="1"/>
</dbReference>
<dbReference type="InterPro" id="IPR036286">
    <property type="entry name" value="LexA/Signal_pep-like_sf"/>
</dbReference>
<reference evidence="2 3" key="2">
    <citation type="submission" date="2019-02" db="EMBL/GenBank/DDBJ databases">
        <title>'Lichenibacterium ramalinii' gen. nov. sp. nov., 'Lichenibacterium minor' gen. nov. sp. nov.</title>
        <authorList>
            <person name="Pankratov T."/>
        </authorList>
    </citation>
    <scope>NUCLEOTIDE SEQUENCE [LARGE SCALE GENOMIC DNA]</scope>
    <source>
        <strain evidence="2 3">RmlP001</strain>
    </source>
</reference>
<evidence type="ECO:0000313" key="3">
    <source>
        <dbReference type="Proteomes" id="UP000289411"/>
    </source>
</evidence>
<dbReference type="PROSITE" id="PS50943">
    <property type="entry name" value="HTH_CROC1"/>
    <property type="match status" value="1"/>
</dbReference>
<feature type="domain" description="HTH cro/C1-type" evidence="1">
    <location>
        <begin position="5"/>
        <end position="59"/>
    </location>
</feature>
<gene>
    <name evidence="2" type="ORF">D3272_16150</name>
</gene>
<accession>A0A4Q2RAG6</accession>